<comment type="caution">
    <text evidence="3">The sequence shown here is derived from an EMBL/GenBank/DDBJ whole genome shotgun (WGS) entry which is preliminary data.</text>
</comment>
<dbReference type="GO" id="GO:0046872">
    <property type="term" value="F:metal ion binding"/>
    <property type="evidence" value="ECO:0007669"/>
    <property type="project" value="InterPro"/>
</dbReference>
<evidence type="ECO:0000313" key="4">
    <source>
        <dbReference type="Proteomes" id="UP000078292"/>
    </source>
</evidence>
<dbReference type="Proteomes" id="UP000078292">
    <property type="component" value="Unassembled WGS sequence"/>
</dbReference>
<dbReference type="AlphaFoldDB" id="A0A1B7LW71"/>
<name>A0A1B7LW71_9MICC</name>
<dbReference type="InterPro" id="IPR005479">
    <property type="entry name" value="CPAse_ATP-bd"/>
</dbReference>
<evidence type="ECO:0000313" key="3">
    <source>
        <dbReference type="EMBL" id="OAV59292.1"/>
    </source>
</evidence>
<keyword evidence="1" id="KW-0067">ATP-binding</keyword>
<dbReference type="PROSITE" id="PS50975">
    <property type="entry name" value="ATP_GRASP"/>
    <property type="match status" value="1"/>
</dbReference>
<dbReference type="STRING" id="1837282.A6F49_15645"/>
<dbReference type="PROSITE" id="PS00867">
    <property type="entry name" value="CPSASE_2"/>
    <property type="match status" value="1"/>
</dbReference>
<sequence length="423" mass="46443">MTSQIPTSQSFVPVITGGDLGAYTLAREFHEAYGVVSAIVPTAENLIVGGSKITELYPAGAMFDPDHVVEHLASVAQQLRRDGARPLLLIAGYDHLVRIMIDHAEALRSMGYVFPELTTAQLDRASLKDNFYALCDELAIKYPQTASIDCSQGTNTIDAFVNSIAELGLDYPLILKAGDGAAWANTRFSGRRKVHFLQEPQQLKIIITQAINAGYQGSLILQQFIPGPDSNLRILSHFRDRTGENALTGLAEVIVEDHAAGLEGNSRAVVAVADAAMQEQGARLMDALDWHGFGMFDIKIHETTGEPYFLEMNPRLGRHHYYLTVAGANPATYLYREFIEMSAHGQPVTTEGPAASLTIPLKLAKHYAAPAQQQQLEAAKRANRIGWPLQYSNDRNLKRDLYQRYRLTKAAAEVAHTPGTMNA</sequence>
<dbReference type="Gene3D" id="3.30.470.20">
    <property type="entry name" value="ATP-grasp fold, B domain"/>
    <property type="match status" value="1"/>
</dbReference>
<dbReference type="SUPFAM" id="SSF56059">
    <property type="entry name" value="Glutathione synthetase ATP-binding domain-like"/>
    <property type="match status" value="1"/>
</dbReference>
<dbReference type="EMBL" id="LXEY01000022">
    <property type="protein sequence ID" value="OAV59292.1"/>
    <property type="molecule type" value="Genomic_DNA"/>
</dbReference>
<organism evidence="3 4">
    <name type="scientific">Enteractinococcus helveticum</name>
    <dbReference type="NCBI Taxonomy" id="1837282"/>
    <lineage>
        <taxon>Bacteria</taxon>
        <taxon>Bacillati</taxon>
        <taxon>Actinomycetota</taxon>
        <taxon>Actinomycetes</taxon>
        <taxon>Micrococcales</taxon>
        <taxon>Micrococcaceae</taxon>
    </lineage>
</organism>
<evidence type="ECO:0000256" key="1">
    <source>
        <dbReference type="PROSITE-ProRule" id="PRU00409"/>
    </source>
</evidence>
<dbReference type="GO" id="GO:0005524">
    <property type="term" value="F:ATP binding"/>
    <property type="evidence" value="ECO:0007669"/>
    <property type="project" value="UniProtKB-UniRule"/>
</dbReference>
<feature type="domain" description="ATP-grasp" evidence="2">
    <location>
        <begin position="132"/>
        <end position="339"/>
    </location>
</feature>
<dbReference type="InterPro" id="IPR011761">
    <property type="entry name" value="ATP-grasp"/>
</dbReference>
<evidence type="ECO:0000259" key="2">
    <source>
        <dbReference type="PROSITE" id="PS50975"/>
    </source>
</evidence>
<dbReference type="RefSeq" id="WP_043058750.1">
    <property type="nucleotide sequence ID" value="NZ_LXEY01000022.1"/>
</dbReference>
<gene>
    <name evidence="3" type="ORF">A6F49_15645</name>
</gene>
<dbReference type="OrthoDB" id="5420347at2"/>
<accession>A0A1B7LW71</accession>
<keyword evidence="4" id="KW-1185">Reference proteome</keyword>
<keyword evidence="1" id="KW-0547">Nucleotide-binding</keyword>
<proteinExistence type="predicted"/>
<reference evidence="3 4" key="1">
    <citation type="submission" date="2016-04" db="EMBL/GenBank/DDBJ databases">
        <title>First whole genome shotgun sequence of the bacterium Enteractinococcus sp. strain UASWS1574.</title>
        <authorList>
            <person name="Crovadore J."/>
            <person name="Chablais R."/>
            <person name="Lefort F."/>
        </authorList>
    </citation>
    <scope>NUCLEOTIDE SEQUENCE [LARGE SCALE GENOMIC DNA]</scope>
    <source>
        <strain evidence="3 4">UASWS1574</strain>
    </source>
</reference>
<protein>
    <recommendedName>
        <fullName evidence="2">ATP-grasp domain-containing protein</fullName>
    </recommendedName>
</protein>